<proteinExistence type="inferred from homology"/>
<dbReference type="CDD" id="cd14498">
    <property type="entry name" value="DSP"/>
    <property type="match status" value="1"/>
</dbReference>
<gene>
    <name evidence="8" type="ORF">CYMTET_37830</name>
</gene>
<organism evidence="8 9">
    <name type="scientific">Cymbomonas tetramitiformis</name>
    <dbReference type="NCBI Taxonomy" id="36881"/>
    <lineage>
        <taxon>Eukaryota</taxon>
        <taxon>Viridiplantae</taxon>
        <taxon>Chlorophyta</taxon>
        <taxon>Pyramimonadophyceae</taxon>
        <taxon>Pyramimonadales</taxon>
        <taxon>Pyramimonadaceae</taxon>
        <taxon>Cymbomonas</taxon>
    </lineage>
</organism>
<evidence type="ECO:0000256" key="5">
    <source>
        <dbReference type="SAM" id="MobiDB-lite"/>
    </source>
</evidence>
<evidence type="ECO:0000259" key="7">
    <source>
        <dbReference type="PROSITE" id="PS50056"/>
    </source>
</evidence>
<evidence type="ECO:0000256" key="3">
    <source>
        <dbReference type="ARBA" id="ARBA00022801"/>
    </source>
</evidence>
<sequence>MYDVMQETISEKDIQEPTEVTELLFLGGRISANNREKLNELNIKWILNLAGEDFDNMFSDFAYLSLDIKDSLSVTITPHFQQSIEFIDERMKKGERGLVHCMEGMSRSTTILCAYLINTQKWSLKKCLTHIKSRRSIVRPNLTFFQELREYELQTLGKESWENFEDPKHDSWEPVENLAGHETTTNDFRKQAREEKEEREAAANARRRQERLVAREGVNDADDDGFVEPTGGKRRSAVWQFFKAKKGTLEAILPQITASQRKELHRRITLWLVRRKRPLTIPENDSEFRDIFDFIFAGGYVPPSYKLVIQQMLELPGEGKENVVIQMYDIENPVNASTAVPNPDGSVYRDHRLDLLEWDIVKGSAYFLTYATNASNILQDTKYPTASLILPMLGKVAHYTEATPLKFENVLVKITNDSVIHARKLLLTDFIFRFFNGLQDCKLEDWCIATVLDPRYKHFTFHCVGRWMRGKMTAELALDWTRKCWEADWKPKGDDSSTPELAPNQKKSKGKDDVDLRFWWKVQSGKLPHLAKMARQFLAPPTSTSGVEWALSAVGICMETCGSALRNAQLSTRVWRE</sequence>
<dbReference type="PANTHER" id="PTHR10159:SF519">
    <property type="entry name" value="DUAL SPECIFICITY PROTEIN PHOSPHATASE MPK3"/>
    <property type="match status" value="1"/>
</dbReference>
<dbReference type="Pfam" id="PF00782">
    <property type="entry name" value="DSPc"/>
    <property type="match status" value="1"/>
</dbReference>
<feature type="region of interest" description="Disordered" evidence="5">
    <location>
        <begin position="182"/>
        <end position="210"/>
    </location>
</feature>
<dbReference type="EMBL" id="LGRX02025108">
    <property type="protein sequence ID" value="KAK3252896.1"/>
    <property type="molecule type" value="Genomic_DNA"/>
</dbReference>
<dbReference type="Proteomes" id="UP001190700">
    <property type="component" value="Unassembled WGS sequence"/>
</dbReference>
<dbReference type="PROSITE" id="PS00383">
    <property type="entry name" value="TYR_PHOSPHATASE_1"/>
    <property type="match status" value="1"/>
</dbReference>
<dbReference type="AlphaFoldDB" id="A0AAE0CDA2"/>
<accession>A0AAE0CDA2</accession>
<dbReference type="GO" id="GO:0005737">
    <property type="term" value="C:cytoplasm"/>
    <property type="evidence" value="ECO:0007669"/>
    <property type="project" value="TreeGrafter"/>
</dbReference>
<feature type="compositionally biased region" description="Basic and acidic residues" evidence="5">
    <location>
        <begin position="187"/>
        <end position="201"/>
    </location>
</feature>
<dbReference type="SUPFAM" id="SSF53098">
    <property type="entry name" value="Ribonuclease H-like"/>
    <property type="match status" value="1"/>
</dbReference>
<dbReference type="InterPro" id="IPR012337">
    <property type="entry name" value="RNaseH-like_sf"/>
</dbReference>
<protein>
    <recommendedName>
        <fullName evidence="2">protein-tyrosine-phosphatase</fullName>
        <ecNumber evidence="2">3.1.3.48</ecNumber>
    </recommendedName>
</protein>
<dbReference type="InterPro" id="IPR000387">
    <property type="entry name" value="Tyr_Pase_dom"/>
</dbReference>
<dbReference type="EC" id="3.1.3.48" evidence="2"/>
<dbReference type="InterPro" id="IPR000340">
    <property type="entry name" value="Dual-sp_phosphatase_cat-dom"/>
</dbReference>
<keyword evidence="3" id="KW-0378">Hydrolase</keyword>
<feature type="domain" description="Tyrosine-protein phosphatase" evidence="6">
    <location>
        <begin position="16"/>
        <end position="157"/>
    </location>
</feature>
<evidence type="ECO:0000256" key="4">
    <source>
        <dbReference type="ARBA" id="ARBA00022912"/>
    </source>
</evidence>
<reference evidence="8 9" key="1">
    <citation type="journal article" date="2015" name="Genome Biol. Evol.">
        <title>Comparative Genomics of a Bacterivorous Green Alga Reveals Evolutionary Causalities and Consequences of Phago-Mixotrophic Mode of Nutrition.</title>
        <authorList>
            <person name="Burns J.A."/>
            <person name="Paasch A."/>
            <person name="Narechania A."/>
            <person name="Kim E."/>
        </authorList>
    </citation>
    <scope>NUCLEOTIDE SEQUENCE [LARGE SCALE GENOMIC DNA]</scope>
    <source>
        <strain evidence="8 9">PLY_AMNH</strain>
    </source>
</reference>
<comment type="caution">
    <text evidence="8">The sequence shown here is derived from an EMBL/GenBank/DDBJ whole genome shotgun (WGS) entry which is preliminary data.</text>
</comment>
<dbReference type="GO" id="GO:0046983">
    <property type="term" value="F:protein dimerization activity"/>
    <property type="evidence" value="ECO:0007669"/>
    <property type="project" value="InterPro"/>
</dbReference>
<evidence type="ECO:0000259" key="6">
    <source>
        <dbReference type="PROSITE" id="PS50054"/>
    </source>
</evidence>
<dbReference type="SUPFAM" id="SSF52799">
    <property type="entry name" value="(Phosphotyrosine protein) phosphatases II"/>
    <property type="match status" value="1"/>
</dbReference>
<dbReference type="PANTHER" id="PTHR10159">
    <property type="entry name" value="DUAL SPECIFICITY PROTEIN PHOSPHATASE"/>
    <property type="match status" value="1"/>
</dbReference>
<dbReference type="InterPro" id="IPR020422">
    <property type="entry name" value="TYR_PHOSPHATASE_DUAL_dom"/>
</dbReference>
<feature type="domain" description="Tyrosine specific protein phosphatases" evidence="7">
    <location>
        <begin position="78"/>
        <end position="135"/>
    </location>
</feature>
<dbReference type="PROSITE" id="PS50056">
    <property type="entry name" value="TYR_PHOSPHATASE_2"/>
    <property type="match status" value="1"/>
</dbReference>
<evidence type="ECO:0000256" key="2">
    <source>
        <dbReference type="ARBA" id="ARBA00013064"/>
    </source>
</evidence>
<dbReference type="Gene3D" id="3.90.190.10">
    <property type="entry name" value="Protein tyrosine phosphatase superfamily"/>
    <property type="match status" value="1"/>
</dbReference>
<dbReference type="InterPro" id="IPR029021">
    <property type="entry name" value="Prot-tyrosine_phosphatase-like"/>
</dbReference>
<dbReference type="PROSITE" id="PS50054">
    <property type="entry name" value="TYR_PHOSPHATASE_DUAL"/>
    <property type="match status" value="1"/>
</dbReference>
<keyword evidence="4" id="KW-0904">Protein phosphatase</keyword>
<dbReference type="SMART" id="SM00195">
    <property type="entry name" value="DSPc"/>
    <property type="match status" value="1"/>
</dbReference>
<dbReference type="GO" id="GO:0033550">
    <property type="term" value="F:MAP kinase tyrosine phosphatase activity"/>
    <property type="evidence" value="ECO:0007669"/>
    <property type="project" value="TreeGrafter"/>
</dbReference>
<dbReference type="Pfam" id="PF05699">
    <property type="entry name" value="Dimer_Tnp_hAT"/>
    <property type="match status" value="1"/>
</dbReference>
<feature type="region of interest" description="Disordered" evidence="5">
    <location>
        <begin position="490"/>
        <end position="510"/>
    </location>
</feature>
<dbReference type="InterPro" id="IPR016130">
    <property type="entry name" value="Tyr_Pase_AS"/>
</dbReference>
<dbReference type="InterPro" id="IPR008906">
    <property type="entry name" value="HATC_C_dom"/>
</dbReference>
<evidence type="ECO:0000313" key="8">
    <source>
        <dbReference type="EMBL" id="KAK3252896.1"/>
    </source>
</evidence>
<dbReference type="GO" id="GO:0008330">
    <property type="term" value="F:protein tyrosine/threonine phosphatase activity"/>
    <property type="evidence" value="ECO:0007669"/>
    <property type="project" value="TreeGrafter"/>
</dbReference>
<dbReference type="GO" id="GO:0043409">
    <property type="term" value="P:negative regulation of MAPK cascade"/>
    <property type="evidence" value="ECO:0007669"/>
    <property type="project" value="TreeGrafter"/>
</dbReference>
<evidence type="ECO:0000256" key="1">
    <source>
        <dbReference type="ARBA" id="ARBA00008601"/>
    </source>
</evidence>
<evidence type="ECO:0000313" key="9">
    <source>
        <dbReference type="Proteomes" id="UP001190700"/>
    </source>
</evidence>
<comment type="similarity">
    <text evidence="1">Belongs to the protein-tyrosine phosphatase family. Non-receptor class dual specificity subfamily.</text>
</comment>
<name>A0AAE0CDA2_9CHLO</name>
<dbReference type="GO" id="GO:0017017">
    <property type="term" value="F:MAP kinase tyrosine/serine/threonine phosphatase activity"/>
    <property type="evidence" value="ECO:0007669"/>
    <property type="project" value="TreeGrafter"/>
</dbReference>
<keyword evidence="9" id="KW-1185">Reference proteome</keyword>